<keyword evidence="1" id="KW-0812">Transmembrane</keyword>
<accession>A0A0P9D076</accession>
<evidence type="ECO:0000256" key="1">
    <source>
        <dbReference type="SAM" id="Phobius"/>
    </source>
</evidence>
<comment type="caution">
    <text evidence="2">The sequence shown here is derived from an EMBL/GenBank/DDBJ whole genome shotgun (WGS) entry which is preliminary data.</text>
</comment>
<dbReference type="AlphaFoldDB" id="A0A0P9D076"/>
<reference evidence="2 3" key="1">
    <citation type="submission" date="2015-09" db="EMBL/GenBank/DDBJ databases">
        <title>Draft genome sequence of Kouleothrix aurantiaca JCM 19913.</title>
        <authorList>
            <person name="Hemp J."/>
        </authorList>
    </citation>
    <scope>NUCLEOTIDE SEQUENCE [LARGE SCALE GENOMIC DNA]</scope>
    <source>
        <strain evidence="2 3">COM-B</strain>
    </source>
</reference>
<proteinExistence type="predicted"/>
<keyword evidence="3" id="KW-1185">Reference proteome</keyword>
<feature type="transmembrane region" description="Helical" evidence="1">
    <location>
        <begin position="97"/>
        <end position="116"/>
    </location>
</feature>
<dbReference type="Proteomes" id="UP000050509">
    <property type="component" value="Unassembled WGS sequence"/>
</dbReference>
<feature type="transmembrane region" description="Helical" evidence="1">
    <location>
        <begin position="51"/>
        <end position="69"/>
    </location>
</feature>
<evidence type="ECO:0000313" key="2">
    <source>
        <dbReference type="EMBL" id="KPV52243.1"/>
    </source>
</evidence>
<feature type="transmembrane region" description="Helical" evidence="1">
    <location>
        <begin position="20"/>
        <end position="45"/>
    </location>
</feature>
<keyword evidence="1" id="KW-1133">Transmembrane helix</keyword>
<sequence>MTESLKTETIQNDRTLPRGVYALASLLFLAGGALLLAAIILPLLGTASVPWFIYLLYGGYFLVIGYGLWGGKRWAFFATLLMCAVLGFYQFQNALVLGRNALFQVIVLAAIAVYMLQPAVRAAFLRPAQPAE</sequence>
<organism evidence="2 3">
    <name type="scientific">Kouleothrix aurantiaca</name>
    <dbReference type="NCBI Taxonomy" id="186479"/>
    <lineage>
        <taxon>Bacteria</taxon>
        <taxon>Bacillati</taxon>
        <taxon>Chloroflexota</taxon>
        <taxon>Chloroflexia</taxon>
        <taxon>Chloroflexales</taxon>
        <taxon>Roseiflexineae</taxon>
        <taxon>Roseiflexaceae</taxon>
        <taxon>Kouleothrix</taxon>
    </lineage>
</organism>
<keyword evidence="1" id="KW-0472">Membrane</keyword>
<dbReference type="EMBL" id="LJCR01000610">
    <property type="protein sequence ID" value="KPV52243.1"/>
    <property type="molecule type" value="Genomic_DNA"/>
</dbReference>
<evidence type="ECO:0000313" key="3">
    <source>
        <dbReference type="Proteomes" id="UP000050509"/>
    </source>
</evidence>
<name>A0A0P9D076_9CHLR</name>
<feature type="transmembrane region" description="Helical" evidence="1">
    <location>
        <begin position="74"/>
        <end position="91"/>
    </location>
</feature>
<protein>
    <submittedName>
        <fullName evidence="2">Uncharacterized protein</fullName>
    </submittedName>
</protein>
<gene>
    <name evidence="2" type="ORF">SE17_16645</name>
</gene>